<gene>
    <name evidence="2" type="ORF">IAC96_05065</name>
</gene>
<dbReference type="PIRSF" id="PIRSF038984">
    <property type="entry name" value="FAD_binding_protein"/>
    <property type="match status" value="1"/>
</dbReference>
<sequence>MIRIMDMKLPVSHTKQEMEQKIAKLLRVPTAAIGPIIIRRRSIDARKKPQLFYSYVIDVKVKKEKQIAANCRNNKVCIAPIEQYQFPKPGEKNLKHRPIIIGSGPAGMFCAWMLAKYGYEPLLLERGSQVEKRAEQVEHFWKTGELNLQSNVQFGEGGAGTFSDGKLNTLVKDTNFRNREVLEIFVKSGAPEEIRYDSKPHIGTDVLRLVVKNMREQILKWGGTIRFESQVTDLEIRDGAICSVTVNEKEKIPCEAVVLAIGHSARDTFSRLNEIGVQMQRKAFAVGLRIEHPQKMITKSQYGVEEQKELGAAPYKVTKKTSNGRGVYSFCMCPGGYVVNASSEKGRLAINGMSNAARDTQNANAALIVTVTPEDFPDPTPLGGIAFQRELEEKAYKLGSGKIPVQLYGDFKENCCSKTFGRVTPSMKGDYFMANLRELLPAPLNDSLIEGIEAFGTMIHGFNRPDAVLSGVESRTSSPVRIPRDENGESNIKGLYPCGEGAGYAGGITSAAMDGLRMAEKIVQRYAPNSLFTI</sequence>
<evidence type="ECO:0000313" key="3">
    <source>
        <dbReference type="Proteomes" id="UP000824201"/>
    </source>
</evidence>
<dbReference type="Gene3D" id="3.30.70.2700">
    <property type="match status" value="1"/>
</dbReference>
<evidence type="ECO:0000313" key="2">
    <source>
        <dbReference type="EMBL" id="HIR88303.1"/>
    </source>
</evidence>
<comment type="caution">
    <text evidence="2">The sequence shown here is derived from an EMBL/GenBank/DDBJ whole genome shotgun (WGS) entry which is preliminary data.</text>
</comment>
<accession>A0A9D1JCL9</accession>
<dbReference type="PRINTS" id="PR00419">
    <property type="entry name" value="ADXRDTASE"/>
</dbReference>
<dbReference type="PANTHER" id="PTHR42842:SF3">
    <property type="entry name" value="FAD_NAD(P)-BINDING OXIDOREDUCTASE FAMILY PROTEIN"/>
    <property type="match status" value="1"/>
</dbReference>
<dbReference type="EMBL" id="DVHN01000056">
    <property type="protein sequence ID" value="HIR88303.1"/>
    <property type="molecule type" value="Genomic_DNA"/>
</dbReference>
<dbReference type="InterPro" id="IPR036188">
    <property type="entry name" value="FAD/NAD-bd_sf"/>
</dbReference>
<dbReference type="Pfam" id="PF13450">
    <property type="entry name" value="NAD_binding_8"/>
    <property type="match status" value="1"/>
</dbReference>
<feature type="domain" description="FAD-dependent protein C-terminal" evidence="1">
    <location>
        <begin position="283"/>
        <end position="476"/>
    </location>
</feature>
<dbReference type="InterPro" id="IPR028348">
    <property type="entry name" value="FAD-binding_protein"/>
</dbReference>
<reference evidence="2" key="1">
    <citation type="submission" date="2020-10" db="EMBL/GenBank/DDBJ databases">
        <authorList>
            <person name="Gilroy R."/>
        </authorList>
    </citation>
    <scope>NUCLEOTIDE SEQUENCE</scope>
    <source>
        <strain evidence="2">ChiW13-3771</strain>
    </source>
</reference>
<dbReference type="InterPro" id="IPR049516">
    <property type="entry name" value="FAD-depend_C"/>
</dbReference>
<protein>
    <submittedName>
        <fullName evidence="2">NAD(P)/FAD-dependent oxidoreductase</fullName>
    </submittedName>
</protein>
<proteinExistence type="predicted"/>
<dbReference type="Gene3D" id="3.50.50.60">
    <property type="entry name" value="FAD/NAD(P)-binding domain"/>
    <property type="match status" value="2"/>
</dbReference>
<reference evidence="2" key="2">
    <citation type="journal article" date="2021" name="PeerJ">
        <title>Extensive microbial diversity within the chicken gut microbiome revealed by metagenomics and culture.</title>
        <authorList>
            <person name="Gilroy R."/>
            <person name="Ravi A."/>
            <person name="Getino M."/>
            <person name="Pursley I."/>
            <person name="Horton D.L."/>
            <person name="Alikhan N.F."/>
            <person name="Baker D."/>
            <person name="Gharbi K."/>
            <person name="Hall N."/>
            <person name="Watson M."/>
            <person name="Adriaenssens E.M."/>
            <person name="Foster-Nyarko E."/>
            <person name="Jarju S."/>
            <person name="Secka A."/>
            <person name="Antonio M."/>
            <person name="Oren A."/>
            <person name="Chaudhuri R.R."/>
            <person name="La Ragione R."/>
            <person name="Hildebrand F."/>
            <person name="Pallen M.J."/>
        </authorList>
    </citation>
    <scope>NUCLEOTIDE SEQUENCE</scope>
    <source>
        <strain evidence="2">ChiW13-3771</strain>
    </source>
</reference>
<dbReference type="PANTHER" id="PTHR42842">
    <property type="entry name" value="FAD/NAD(P)-BINDING OXIDOREDUCTASE"/>
    <property type="match status" value="1"/>
</dbReference>
<evidence type="ECO:0000259" key="1">
    <source>
        <dbReference type="Pfam" id="PF21688"/>
    </source>
</evidence>
<name>A0A9D1JCL9_9FIRM</name>
<dbReference type="AlphaFoldDB" id="A0A9D1JCL9"/>
<dbReference type="SUPFAM" id="SSF51905">
    <property type="entry name" value="FAD/NAD(P)-binding domain"/>
    <property type="match status" value="1"/>
</dbReference>
<organism evidence="2 3">
    <name type="scientific">Candidatus Fimimorpha faecalis</name>
    <dbReference type="NCBI Taxonomy" id="2840824"/>
    <lineage>
        <taxon>Bacteria</taxon>
        <taxon>Bacillati</taxon>
        <taxon>Bacillota</taxon>
        <taxon>Clostridia</taxon>
        <taxon>Eubacteriales</taxon>
        <taxon>Candidatus Fimimorpha</taxon>
    </lineage>
</organism>
<dbReference type="Pfam" id="PF21688">
    <property type="entry name" value="FAD-depend_C"/>
    <property type="match status" value="1"/>
</dbReference>
<dbReference type="Proteomes" id="UP000824201">
    <property type="component" value="Unassembled WGS sequence"/>
</dbReference>